<feature type="domain" description="GGDEF" evidence="4">
    <location>
        <begin position="246"/>
        <end position="378"/>
    </location>
</feature>
<dbReference type="InterPro" id="IPR043128">
    <property type="entry name" value="Rev_trsase/Diguanyl_cyclase"/>
</dbReference>
<reference evidence="6" key="1">
    <citation type="journal article" date="2020" name="Mol. Plant Microbe">
        <title>Rhizobial microsymbionts of the narrowly endemic Oxytropis species growing in Kamchatka are characterized by significant genetic diversity and possess a set of genes that are associated with T3SS and T6SS secretion systems and can affect the development of symbiosis.</title>
        <authorList>
            <person name="Safronova V."/>
            <person name="Guro P."/>
            <person name="Sazanova A."/>
            <person name="Kuznetsova I."/>
            <person name="Belimov A."/>
            <person name="Yakubov V."/>
            <person name="Chirak E."/>
            <person name="Afonin A."/>
            <person name="Gogolev Y."/>
            <person name="Andronov E."/>
            <person name="Tikhonovich I."/>
        </authorList>
    </citation>
    <scope>NUCLEOTIDE SEQUENCE [LARGE SCALE GENOMIC DNA]</scope>
    <source>
        <strain evidence="6">581</strain>
    </source>
</reference>
<dbReference type="Proteomes" id="UP000515291">
    <property type="component" value="Chromosome"/>
</dbReference>
<dbReference type="EC" id="2.7.7.65" evidence="1"/>
<evidence type="ECO:0000313" key="6">
    <source>
        <dbReference type="Proteomes" id="UP000515291"/>
    </source>
</evidence>
<evidence type="ECO:0000259" key="4">
    <source>
        <dbReference type="PROSITE" id="PS50887"/>
    </source>
</evidence>
<dbReference type="NCBIfam" id="TIGR00254">
    <property type="entry name" value="GGDEF"/>
    <property type="match status" value="1"/>
</dbReference>
<sequence>MTSITTLSEGTDASTRDLRKDSALRIARRRTAYIAQASSYLIDAAILLLYAMIGVTTVATGVVYLAIRLAVVGIAAYLSEIQVNDRFKDPYLTVPLSIVSIIVQIGAIYLVPQIGFYFISIIFVVLGFAALRMSARQTGIVWSTATLGLALLFLMTDKPIGIPMATATERALALACFVSALGRCASAGLYGSSMRELLYRRSNDLAAANARIEELAQLDELTGALNRRYIMKCLNDEIAKAQRNATTCCIAIIDLDHFKKINDHFGHPVGDEVLRAFAISVFANIRTIDRFGRQGGEEFLLILPDTDIDLAIQTLDRLRGLITELNWSAIAQDLTLTISAGISAIRPNDTPEDILARADLALYRAKDTGRDRVVAAPQKRHFS</sequence>
<gene>
    <name evidence="5" type="ORF">HB776_12000</name>
</gene>
<dbReference type="SUPFAM" id="SSF55073">
    <property type="entry name" value="Nucleotide cyclase"/>
    <property type="match status" value="1"/>
</dbReference>
<dbReference type="KEGG" id="trb:HB776_12000"/>
<dbReference type="PANTHER" id="PTHR45138">
    <property type="entry name" value="REGULATORY COMPONENTS OF SENSORY TRANSDUCTION SYSTEM"/>
    <property type="match status" value="1"/>
</dbReference>
<dbReference type="Pfam" id="PF00990">
    <property type="entry name" value="GGDEF"/>
    <property type="match status" value="1"/>
</dbReference>
<name>A0A7G6TYP0_9BRAD</name>
<keyword evidence="3" id="KW-0812">Transmembrane</keyword>
<evidence type="ECO:0000313" key="5">
    <source>
        <dbReference type="EMBL" id="QND71872.1"/>
    </source>
</evidence>
<comment type="catalytic activity">
    <reaction evidence="2">
        <text>2 GTP = 3',3'-c-di-GMP + 2 diphosphate</text>
        <dbReference type="Rhea" id="RHEA:24898"/>
        <dbReference type="ChEBI" id="CHEBI:33019"/>
        <dbReference type="ChEBI" id="CHEBI:37565"/>
        <dbReference type="ChEBI" id="CHEBI:58805"/>
        <dbReference type="EC" id="2.7.7.65"/>
    </reaction>
</comment>
<organism evidence="5 6">
    <name type="scientific">Tardiphaga robiniae</name>
    <dbReference type="NCBI Taxonomy" id="943830"/>
    <lineage>
        <taxon>Bacteria</taxon>
        <taxon>Pseudomonadati</taxon>
        <taxon>Pseudomonadota</taxon>
        <taxon>Alphaproteobacteria</taxon>
        <taxon>Hyphomicrobiales</taxon>
        <taxon>Nitrobacteraceae</taxon>
        <taxon>Tardiphaga</taxon>
    </lineage>
</organism>
<feature type="transmembrane region" description="Helical" evidence="3">
    <location>
        <begin position="138"/>
        <end position="156"/>
    </location>
</feature>
<dbReference type="EMBL" id="CP050292">
    <property type="protein sequence ID" value="QND71872.1"/>
    <property type="molecule type" value="Genomic_DNA"/>
</dbReference>
<feature type="transmembrane region" description="Helical" evidence="3">
    <location>
        <begin position="90"/>
        <end position="108"/>
    </location>
</feature>
<dbReference type="InterPro" id="IPR029787">
    <property type="entry name" value="Nucleotide_cyclase"/>
</dbReference>
<proteinExistence type="predicted"/>
<dbReference type="PROSITE" id="PS50887">
    <property type="entry name" value="GGDEF"/>
    <property type="match status" value="1"/>
</dbReference>
<dbReference type="InterPro" id="IPR050469">
    <property type="entry name" value="Diguanylate_Cyclase"/>
</dbReference>
<feature type="transmembrane region" description="Helical" evidence="3">
    <location>
        <begin position="171"/>
        <end position="191"/>
    </location>
</feature>
<dbReference type="Gene3D" id="3.30.70.270">
    <property type="match status" value="1"/>
</dbReference>
<evidence type="ECO:0000256" key="1">
    <source>
        <dbReference type="ARBA" id="ARBA00012528"/>
    </source>
</evidence>
<dbReference type="GO" id="GO:0052621">
    <property type="term" value="F:diguanylate cyclase activity"/>
    <property type="evidence" value="ECO:0007669"/>
    <property type="project" value="UniProtKB-EC"/>
</dbReference>
<dbReference type="RefSeq" id="WP_184517906.1">
    <property type="nucleotide sequence ID" value="NZ_CP050292.1"/>
</dbReference>
<evidence type="ECO:0000256" key="3">
    <source>
        <dbReference type="SAM" id="Phobius"/>
    </source>
</evidence>
<feature type="transmembrane region" description="Helical" evidence="3">
    <location>
        <begin position="59"/>
        <end position="78"/>
    </location>
</feature>
<dbReference type="InterPro" id="IPR000160">
    <property type="entry name" value="GGDEF_dom"/>
</dbReference>
<dbReference type="GO" id="GO:1902201">
    <property type="term" value="P:negative regulation of bacterial-type flagellum-dependent cell motility"/>
    <property type="evidence" value="ECO:0007669"/>
    <property type="project" value="TreeGrafter"/>
</dbReference>
<dbReference type="GO" id="GO:0005886">
    <property type="term" value="C:plasma membrane"/>
    <property type="evidence" value="ECO:0007669"/>
    <property type="project" value="TreeGrafter"/>
</dbReference>
<dbReference type="GO" id="GO:0043709">
    <property type="term" value="P:cell adhesion involved in single-species biofilm formation"/>
    <property type="evidence" value="ECO:0007669"/>
    <property type="project" value="TreeGrafter"/>
</dbReference>
<evidence type="ECO:0000256" key="2">
    <source>
        <dbReference type="ARBA" id="ARBA00034247"/>
    </source>
</evidence>
<accession>A0A7G6TYP0</accession>
<dbReference type="PANTHER" id="PTHR45138:SF9">
    <property type="entry name" value="DIGUANYLATE CYCLASE DGCM-RELATED"/>
    <property type="match status" value="1"/>
</dbReference>
<dbReference type="FunFam" id="3.30.70.270:FF:000001">
    <property type="entry name" value="Diguanylate cyclase domain protein"/>
    <property type="match status" value="1"/>
</dbReference>
<keyword evidence="3" id="KW-0472">Membrane</keyword>
<dbReference type="AlphaFoldDB" id="A0A7G6TYP0"/>
<protein>
    <recommendedName>
        <fullName evidence="1">diguanylate cyclase</fullName>
        <ecNumber evidence="1">2.7.7.65</ecNumber>
    </recommendedName>
</protein>
<dbReference type="CDD" id="cd01949">
    <property type="entry name" value="GGDEF"/>
    <property type="match status" value="1"/>
</dbReference>
<feature type="transmembrane region" description="Helical" evidence="3">
    <location>
        <begin position="32"/>
        <end position="53"/>
    </location>
</feature>
<feature type="transmembrane region" description="Helical" evidence="3">
    <location>
        <begin position="114"/>
        <end position="131"/>
    </location>
</feature>
<keyword evidence="3" id="KW-1133">Transmembrane helix</keyword>
<dbReference type="SMART" id="SM00267">
    <property type="entry name" value="GGDEF"/>
    <property type="match status" value="1"/>
</dbReference>